<dbReference type="GO" id="GO:0005737">
    <property type="term" value="C:cytoplasm"/>
    <property type="evidence" value="ECO:0007669"/>
    <property type="project" value="UniProtKB-SubCell"/>
</dbReference>
<dbReference type="PANTHER" id="PTHR46268">
    <property type="entry name" value="STRESS RESPONSE PROTEIN NHAX"/>
    <property type="match status" value="1"/>
</dbReference>
<evidence type="ECO:0000256" key="2">
    <source>
        <dbReference type="PIRNR" id="PIRNR006276"/>
    </source>
</evidence>
<comment type="similarity">
    <text evidence="1 2">Belongs to the universal stress protein A family.</text>
</comment>
<dbReference type="PIRSF" id="PIRSF006276">
    <property type="entry name" value="UspA"/>
    <property type="match status" value="1"/>
</dbReference>
<dbReference type="InterPro" id="IPR014729">
    <property type="entry name" value="Rossmann-like_a/b/a_fold"/>
</dbReference>
<dbReference type="EMBL" id="AZHX01000580">
    <property type="protein sequence ID" value="ETX06887.1"/>
    <property type="molecule type" value="Genomic_DNA"/>
</dbReference>
<name>W4MB74_9BACT</name>
<proteinExistence type="inferred from homology"/>
<dbReference type="SUPFAM" id="SSF52402">
    <property type="entry name" value="Adenine nucleotide alpha hydrolases-like"/>
    <property type="match status" value="1"/>
</dbReference>
<reference evidence="4 5" key="1">
    <citation type="journal article" date="2014" name="Nature">
        <title>An environmental bacterial taxon with a large and distinct metabolic repertoire.</title>
        <authorList>
            <person name="Wilson M.C."/>
            <person name="Mori T."/>
            <person name="Ruckert C."/>
            <person name="Uria A.R."/>
            <person name="Helf M.J."/>
            <person name="Takada K."/>
            <person name="Gernert C."/>
            <person name="Steffens U.A."/>
            <person name="Heycke N."/>
            <person name="Schmitt S."/>
            <person name="Rinke C."/>
            <person name="Helfrich E.J."/>
            <person name="Brachmann A.O."/>
            <person name="Gurgui C."/>
            <person name="Wakimoto T."/>
            <person name="Kracht M."/>
            <person name="Crusemann M."/>
            <person name="Hentschel U."/>
            <person name="Abe I."/>
            <person name="Matsunaga S."/>
            <person name="Kalinowski J."/>
            <person name="Takeyama H."/>
            <person name="Piel J."/>
        </authorList>
    </citation>
    <scope>NUCLEOTIDE SEQUENCE [LARGE SCALE GENOMIC DNA]</scope>
    <source>
        <strain evidence="5">TSY2</strain>
    </source>
</reference>
<evidence type="ECO:0000259" key="3">
    <source>
        <dbReference type="Pfam" id="PF00582"/>
    </source>
</evidence>
<dbReference type="InterPro" id="IPR006016">
    <property type="entry name" value="UspA"/>
</dbReference>
<dbReference type="AlphaFoldDB" id="W4MB74"/>
<dbReference type="Proteomes" id="UP000019140">
    <property type="component" value="Unassembled WGS sequence"/>
</dbReference>
<dbReference type="Pfam" id="PF00582">
    <property type="entry name" value="Usp"/>
    <property type="match status" value="1"/>
</dbReference>
<dbReference type="Gene3D" id="3.40.50.620">
    <property type="entry name" value="HUPs"/>
    <property type="match status" value="1"/>
</dbReference>
<dbReference type="PANTHER" id="PTHR46268:SF6">
    <property type="entry name" value="UNIVERSAL STRESS PROTEIN UP12"/>
    <property type="match status" value="1"/>
</dbReference>
<gene>
    <name evidence="4" type="ORF">ETSY2_14500</name>
</gene>
<dbReference type="CDD" id="cd00293">
    <property type="entry name" value="USP-like"/>
    <property type="match status" value="1"/>
</dbReference>
<organism evidence="4 5">
    <name type="scientific">Candidatus Entotheonella gemina</name>
    <dbReference type="NCBI Taxonomy" id="1429439"/>
    <lineage>
        <taxon>Bacteria</taxon>
        <taxon>Pseudomonadati</taxon>
        <taxon>Nitrospinota/Tectimicrobiota group</taxon>
        <taxon>Candidatus Tectimicrobiota</taxon>
        <taxon>Candidatus Entotheonellia</taxon>
        <taxon>Candidatus Entotheonellales</taxon>
        <taxon>Candidatus Entotheonellaceae</taxon>
        <taxon>Candidatus Entotheonella</taxon>
    </lineage>
</organism>
<dbReference type="HOGENOM" id="CLU_049301_11_2_7"/>
<evidence type="ECO:0000313" key="4">
    <source>
        <dbReference type="EMBL" id="ETX06887.1"/>
    </source>
</evidence>
<dbReference type="PRINTS" id="PR01438">
    <property type="entry name" value="UNVRSLSTRESS"/>
</dbReference>
<evidence type="ECO:0000256" key="1">
    <source>
        <dbReference type="ARBA" id="ARBA00008791"/>
    </source>
</evidence>
<sequence length="155" mass="17317">MTVATHILAAVDLSDTTSQVIAYARQLAEAWNARLTVLHVVHDLSYYSGVFITSTPLKTLQYDIETEANERLQAWCEDEEGSDITCEPLVLTGRLIAEIARIIRELEVDCLVIGAHSMDKPEHQLFGSTAERLLRHIQCPTVVIPPQPMEYISNA</sequence>
<comment type="subcellular location">
    <subcellularLocation>
        <location evidence="2">Cytoplasm</location>
    </subcellularLocation>
</comment>
<keyword evidence="5" id="KW-1185">Reference proteome</keyword>
<accession>W4MB74</accession>
<protein>
    <recommendedName>
        <fullName evidence="2">Universal stress protein</fullName>
    </recommendedName>
</protein>
<feature type="domain" description="UspA" evidence="3">
    <location>
        <begin position="6"/>
        <end position="145"/>
    </location>
</feature>
<evidence type="ECO:0000313" key="5">
    <source>
        <dbReference type="Proteomes" id="UP000019140"/>
    </source>
</evidence>
<comment type="caution">
    <text evidence="4">The sequence shown here is derived from an EMBL/GenBank/DDBJ whole genome shotgun (WGS) entry which is preliminary data.</text>
</comment>
<dbReference type="InterPro" id="IPR006015">
    <property type="entry name" value="Universal_stress_UspA"/>
</dbReference>
<keyword evidence="2" id="KW-0963">Cytoplasm</keyword>